<feature type="compositionally biased region" description="Basic residues" evidence="3">
    <location>
        <begin position="521"/>
        <end position="545"/>
    </location>
</feature>
<evidence type="ECO:0000313" key="4">
    <source>
        <dbReference type="EMBL" id="KAK7834913.1"/>
    </source>
</evidence>
<feature type="region of interest" description="Disordered" evidence="3">
    <location>
        <begin position="178"/>
        <end position="226"/>
    </location>
</feature>
<feature type="compositionally biased region" description="Pro residues" evidence="3">
    <location>
        <begin position="1411"/>
        <end position="1422"/>
    </location>
</feature>
<protein>
    <recommendedName>
        <fullName evidence="6">Inactive histone-lysine N-methyltransferase 2E</fullName>
    </recommendedName>
</protein>
<dbReference type="InterPro" id="IPR013083">
    <property type="entry name" value="Znf_RING/FYVE/PHD"/>
</dbReference>
<evidence type="ECO:0000256" key="1">
    <source>
        <dbReference type="ARBA" id="ARBA00022853"/>
    </source>
</evidence>
<feature type="compositionally biased region" description="Polar residues" evidence="3">
    <location>
        <begin position="1018"/>
        <end position="1027"/>
    </location>
</feature>
<dbReference type="GO" id="GO:0070210">
    <property type="term" value="C:Rpd3L-Expanded complex"/>
    <property type="evidence" value="ECO:0007669"/>
    <property type="project" value="TreeGrafter"/>
</dbReference>
<dbReference type="InterPro" id="IPR011011">
    <property type="entry name" value="Znf_FYVE_PHD"/>
</dbReference>
<evidence type="ECO:0000313" key="5">
    <source>
        <dbReference type="Proteomes" id="UP001488838"/>
    </source>
</evidence>
<feature type="compositionally biased region" description="Polar residues" evidence="3">
    <location>
        <begin position="882"/>
        <end position="891"/>
    </location>
</feature>
<evidence type="ECO:0000256" key="2">
    <source>
        <dbReference type="SAM" id="Coils"/>
    </source>
</evidence>
<feature type="compositionally biased region" description="Pro residues" evidence="3">
    <location>
        <begin position="1462"/>
        <end position="1472"/>
    </location>
</feature>
<feature type="region of interest" description="Disordered" evidence="3">
    <location>
        <begin position="1366"/>
        <end position="1437"/>
    </location>
</feature>
<feature type="compositionally biased region" description="Basic and acidic residues" evidence="3">
    <location>
        <begin position="1106"/>
        <end position="1115"/>
    </location>
</feature>
<feature type="compositionally biased region" description="Polar residues" evidence="3">
    <location>
        <begin position="1036"/>
        <end position="1047"/>
    </location>
</feature>
<keyword evidence="1" id="KW-0156">Chromatin regulator</keyword>
<feature type="region of interest" description="Disordered" evidence="3">
    <location>
        <begin position="518"/>
        <end position="562"/>
    </location>
</feature>
<feature type="coiled-coil region" evidence="2">
    <location>
        <begin position="449"/>
        <end position="486"/>
    </location>
</feature>
<feature type="compositionally biased region" description="Polar residues" evidence="3">
    <location>
        <begin position="1055"/>
        <end position="1067"/>
    </location>
</feature>
<dbReference type="Gene3D" id="2.170.270.10">
    <property type="entry name" value="SET domain"/>
    <property type="match status" value="1"/>
</dbReference>
<feature type="region of interest" description="Disordered" evidence="3">
    <location>
        <begin position="716"/>
        <end position="793"/>
    </location>
</feature>
<organism evidence="4 5">
    <name type="scientific">Myodes glareolus</name>
    <name type="common">Bank vole</name>
    <name type="synonym">Clethrionomys glareolus</name>
    <dbReference type="NCBI Taxonomy" id="447135"/>
    <lineage>
        <taxon>Eukaryota</taxon>
        <taxon>Metazoa</taxon>
        <taxon>Chordata</taxon>
        <taxon>Craniata</taxon>
        <taxon>Vertebrata</taxon>
        <taxon>Euteleostomi</taxon>
        <taxon>Mammalia</taxon>
        <taxon>Eutheria</taxon>
        <taxon>Euarchontoglires</taxon>
        <taxon>Glires</taxon>
        <taxon>Rodentia</taxon>
        <taxon>Myomorpha</taxon>
        <taxon>Muroidea</taxon>
        <taxon>Cricetidae</taxon>
        <taxon>Arvicolinae</taxon>
        <taxon>Myodes</taxon>
    </lineage>
</organism>
<feature type="compositionally biased region" description="Low complexity" evidence="3">
    <location>
        <begin position="1423"/>
        <end position="1437"/>
    </location>
</feature>
<dbReference type="InterPro" id="IPR046341">
    <property type="entry name" value="SET_dom_sf"/>
</dbReference>
<feature type="compositionally biased region" description="Low complexity" evidence="3">
    <location>
        <begin position="766"/>
        <end position="790"/>
    </location>
</feature>
<feature type="compositionally biased region" description="Low complexity" evidence="3">
    <location>
        <begin position="1288"/>
        <end position="1300"/>
    </location>
</feature>
<feature type="compositionally biased region" description="Low complexity" evidence="3">
    <location>
        <begin position="99"/>
        <end position="108"/>
    </location>
</feature>
<gene>
    <name evidence="4" type="ORF">U0070_022884</name>
</gene>
<feature type="compositionally biased region" description="Polar residues" evidence="3">
    <location>
        <begin position="1301"/>
        <end position="1328"/>
    </location>
</feature>
<dbReference type="Proteomes" id="UP001488838">
    <property type="component" value="Unassembled WGS sequence"/>
</dbReference>
<dbReference type="PANTHER" id="PTHR46462">
    <property type="entry name" value="UPSET, ISOFORM A"/>
    <property type="match status" value="1"/>
</dbReference>
<name>A0AAW0K7K8_MYOGA</name>
<dbReference type="PANTHER" id="PTHR46462:SF2">
    <property type="entry name" value="INACTIVE HISTONE-LYSINE N-METHYLTRANSFERASE 2E"/>
    <property type="match status" value="1"/>
</dbReference>
<keyword evidence="5" id="KW-1185">Reference proteome</keyword>
<feature type="compositionally biased region" description="Polar residues" evidence="3">
    <location>
        <begin position="1269"/>
        <end position="1279"/>
    </location>
</feature>
<evidence type="ECO:0008006" key="6">
    <source>
        <dbReference type="Google" id="ProtNLM"/>
    </source>
</evidence>
<comment type="caution">
    <text evidence="4">The sequence shown here is derived from an EMBL/GenBank/DDBJ whole genome shotgun (WGS) entry which is preliminary data.</text>
</comment>
<dbReference type="EMBL" id="JBBHLL010000003">
    <property type="protein sequence ID" value="KAK7834913.1"/>
    <property type="molecule type" value="Genomic_DNA"/>
</dbReference>
<dbReference type="SUPFAM" id="SSF82199">
    <property type="entry name" value="SET domain"/>
    <property type="match status" value="1"/>
</dbReference>
<feature type="region of interest" description="Disordered" evidence="3">
    <location>
        <begin position="877"/>
        <end position="901"/>
    </location>
</feature>
<keyword evidence="2" id="KW-0175">Coiled coil</keyword>
<feature type="compositionally biased region" description="Polar residues" evidence="3">
    <location>
        <begin position="1483"/>
        <end position="1496"/>
    </location>
</feature>
<feature type="compositionally biased region" description="Polar residues" evidence="3">
    <location>
        <begin position="1186"/>
        <end position="1197"/>
    </location>
</feature>
<evidence type="ECO:0000256" key="3">
    <source>
        <dbReference type="SAM" id="MobiDB-lite"/>
    </source>
</evidence>
<feature type="region of interest" description="Disordered" evidence="3">
    <location>
        <begin position="973"/>
        <end position="992"/>
    </location>
</feature>
<feature type="compositionally biased region" description="Low complexity" evidence="3">
    <location>
        <begin position="716"/>
        <end position="732"/>
    </location>
</feature>
<feature type="compositionally biased region" description="Polar residues" evidence="3">
    <location>
        <begin position="547"/>
        <end position="562"/>
    </location>
</feature>
<proteinExistence type="predicted"/>
<sequence length="1644" mass="180157">MSIAIPLGVDTTETSYLEMAAGSEPESVEASPVVVEKSNSFPHQLYTSSSHHSHSYIGLPYADHNYGARPPPTPPASPPPSGLSKHEVGTFTTPNFDETSSATTISTSEDGSYGTDVTRCICGFTHDDGYMICCDKCRNKEMTYGDTSATESGDEVPVELYTAFQHTPTSITLTASRVPKVTDKRRKKSGEKEQNFSKCKKAFREGSRKSSRVKGSAPEIDPSSDGSNFVWETKIKTWMDRYEEANNNQYSEGVQREAQRIAQRLGSGNDNRDLNKSELSTNNSLFKPPVEVRHEIEDGTIHLYIYSIQTIPKGTEITIAFDFDYGNCKYKVDCACLKENPECPVLKRSSESTENINSGYETRRKKGKKEKDISKEKDTQNQNVILDCEGTNNKIKSPETKQRKLSPLRLSVSNNQEPDFIDDMEEKTPITNEVEMESEEQIAERKRKMTREERKMEAILQAFARLEKREKRREQALERISTAKTEVKPECKEPQVITDVDVLQEQVKEETAIKPTPAKVNRTKQRKSFSRSRTHIGQQRRRHRTVSMCSDIQPSSPDIEVTSQQNEIENTVLAVEPETETAVAEIITEAEIPALNKCPTKYPKTKKHLVNEWLSEKNEKTGKPSDSLSERPLRITTDPEVLATQLNSLPGLTYSPHVYSTPKHYIRFTSPFLSEKKRRKETTENISGSCKKIIISPTDLTTPLKKRRLYQLLDSAYSESSTPTPSPYATPTHTDITPVDPAFATPPRIKSDDETYRNGYKPIYSPVTPVTPGTPGNTMHFENISSPESSPEIKRRTYSQEGYDRSSTMLTLAPFRNSNLTELGLQEIKTIGYTSPRSRTEISRPCPGEKESVSDLQLGLDAVEPAALQKTMEIPAHDRTEPNSQLDSTHSGRGPMYSSWVKSPDRTGVNFSVNSNLRDLTPSHQLEIGGGFRISESKCLMQDDTRGMFMETAVFCTSEDGLVSGFGRTVNDNLIDGSSTPQNPPQKKKVSLLEYRKRQREARKSGSKTENFALISVSPHTSGNLGSSGDGCVHGSESSEQGENQASLPLPPPTATYNTSCEESGSTCPVKDANANEKKDPEVQWTASTSVEQVRERSYQRALLLSDHRRDKDSDPDPENPDPTTMSECPSPDTSQSPSKMSKPSSPGPINPAQSHGKILTKPDSHWEATVIVSEAENTHLKTELQQKQLSNNTPALSKNHPPQAHVRNASEQLPQKLPSAPTKLHCPPSPHIENPAKSCTPHTAVQHGHLSPKPPSQHLGSPFRPHHSQSPQVGTPQRETQRNFYPAAQNLQANTQQATSGALFTQTPSGQSSATYSQFNQQGLNSTAPPPPPPPPPSSYYQNQQPSANFQNYNQLKGSLSQQTVFTSGPNQALPGTASQQSVPGHHVTAGHFLPSQNPTIHHPTAAAVVPPPPPPPPAPGPHLIQQPSSHQQHSIAHVVGQVHAVTPGAHIHSQTTGHHLPPPPPPPGPAPHHHPPPHPSTGLQSLQAQHQHVVNSAPPPPPPPPASVLVSGHHSTSGQALHHPPHQGPPLFPASAHPAVPPYPSQATHHTTLGPGPQHQPSGTGPHCPLPVAGPHHQPQGPNSIPTPPASGFCPHPHPGSVALPHGVQGPQQASPVPGQIPIHRAQVPPTFQNNYHGSGWH</sequence>
<feature type="region of interest" description="Disordered" evidence="3">
    <location>
        <begin position="60"/>
        <end position="109"/>
    </location>
</feature>
<dbReference type="GO" id="GO:0006338">
    <property type="term" value="P:chromatin remodeling"/>
    <property type="evidence" value="ECO:0007669"/>
    <property type="project" value="UniProtKB-ARBA"/>
</dbReference>
<dbReference type="Gene3D" id="3.30.40.10">
    <property type="entry name" value="Zinc/RING finger domain, C3HC4 (zinc finger)"/>
    <property type="match status" value="1"/>
</dbReference>
<feature type="compositionally biased region" description="Pro residues" evidence="3">
    <location>
        <begin position="69"/>
        <end position="81"/>
    </location>
</feature>
<feature type="compositionally biased region" description="Polar residues" evidence="3">
    <location>
        <begin position="1122"/>
        <end position="1134"/>
    </location>
</feature>
<dbReference type="SUPFAM" id="SSF57903">
    <property type="entry name" value="FYVE/PHD zinc finger"/>
    <property type="match status" value="1"/>
</dbReference>
<feature type="region of interest" description="Disordered" evidence="3">
    <location>
        <begin position="1453"/>
        <end position="1626"/>
    </location>
</feature>
<accession>A0AAW0K7K8</accession>
<dbReference type="GO" id="GO:0006355">
    <property type="term" value="P:regulation of DNA-templated transcription"/>
    <property type="evidence" value="ECO:0007669"/>
    <property type="project" value="TreeGrafter"/>
</dbReference>
<feature type="compositionally biased region" description="Pro residues" evidence="3">
    <location>
        <begin position="1499"/>
        <end position="1508"/>
    </location>
</feature>
<feature type="compositionally biased region" description="Low complexity" evidence="3">
    <location>
        <begin position="1135"/>
        <end position="1145"/>
    </location>
</feature>
<feature type="region of interest" description="Disordered" evidence="3">
    <location>
        <begin position="997"/>
        <end position="1346"/>
    </location>
</feature>
<feature type="region of interest" description="Disordered" evidence="3">
    <location>
        <begin position="347"/>
        <end position="377"/>
    </location>
</feature>
<dbReference type="GO" id="GO:0034967">
    <property type="term" value="C:Set3 complex"/>
    <property type="evidence" value="ECO:0007669"/>
    <property type="project" value="TreeGrafter"/>
</dbReference>
<feature type="compositionally biased region" description="Pro residues" evidence="3">
    <location>
        <begin position="1329"/>
        <end position="1339"/>
    </location>
</feature>
<reference evidence="4 5" key="1">
    <citation type="journal article" date="2023" name="bioRxiv">
        <title>Conserved and derived expression patterns and positive selection on dental genes reveal complex evolutionary context of ever-growing rodent molars.</title>
        <authorList>
            <person name="Calamari Z.T."/>
            <person name="Song A."/>
            <person name="Cohen E."/>
            <person name="Akter M."/>
            <person name="Roy R.D."/>
            <person name="Hallikas O."/>
            <person name="Christensen M.M."/>
            <person name="Li P."/>
            <person name="Marangoni P."/>
            <person name="Jernvall J."/>
            <person name="Klein O.D."/>
        </authorList>
    </citation>
    <scope>NUCLEOTIDE SEQUENCE [LARGE SCALE GENOMIC DNA]</scope>
    <source>
        <strain evidence="4">V071</strain>
    </source>
</reference>